<comment type="caution">
    <text evidence="1">The sequence shown here is derived from an EMBL/GenBank/DDBJ whole genome shotgun (WGS) entry which is preliminary data.</text>
</comment>
<keyword evidence="2" id="KW-1185">Reference proteome</keyword>
<organism evidence="1 2">
    <name type="scientific">Caerostris extrusa</name>
    <name type="common">Bark spider</name>
    <name type="synonym">Caerostris bankana</name>
    <dbReference type="NCBI Taxonomy" id="172846"/>
    <lineage>
        <taxon>Eukaryota</taxon>
        <taxon>Metazoa</taxon>
        <taxon>Ecdysozoa</taxon>
        <taxon>Arthropoda</taxon>
        <taxon>Chelicerata</taxon>
        <taxon>Arachnida</taxon>
        <taxon>Araneae</taxon>
        <taxon>Araneomorphae</taxon>
        <taxon>Entelegynae</taxon>
        <taxon>Araneoidea</taxon>
        <taxon>Araneidae</taxon>
        <taxon>Caerostris</taxon>
    </lineage>
</organism>
<evidence type="ECO:0000313" key="1">
    <source>
        <dbReference type="EMBL" id="GIY93668.1"/>
    </source>
</evidence>
<accession>A0AAV4XGW9</accession>
<name>A0AAV4XGW9_CAEEX</name>
<proteinExistence type="predicted"/>
<protein>
    <submittedName>
        <fullName evidence="1">Uncharacterized protein</fullName>
    </submittedName>
</protein>
<gene>
    <name evidence="1" type="ORF">CEXT_581181</name>
</gene>
<dbReference type="Proteomes" id="UP001054945">
    <property type="component" value="Unassembled WGS sequence"/>
</dbReference>
<dbReference type="AlphaFoldDB" id="A0AAV4XGW9"/>
<sequence>MFSSINTRVESSSFEEDAVSTYIETLAIADLQKPTKSQSPKKSSLLLPMTSLYLISLNQPSLKISRPIHHSHSESNIIKNHKAYTPQSNSAPLIQELESSSFEEDAVSTYIEQLAIADLQKPTKSQIPKKSSPSTADDLLYLIKNQVMVLDNIRGSKVEATLEHPVINRKCRAEFIEGILKVFLPLTPSMDSAGKVH</sequence>
<reference evidence="1 2" key="1">
    <citation type="submission" date="2021-06" db="EMBL/GenBank/DDBJ databases">
        <title>Caerostris extrusa draft genome.</title>
        <authorList>
            <person name="Kono N."/>
            <person name="Arakawa K."/>
        </authorList>
    </citation>
    <scope>NUCLEOTIDE SEQUENCE [LARGE SCALE GENOMIC DNA]</scope>
</reference>
<evidence type="ECO:0000313" key="2">
    <source>
        <dbReference type="Proteomes" id="UP001054945"/>
    </source>
</evidence>
<dbReference type="EMBL" id="BPLR01000292">
    <property type="protein sequence ID" value="GIY93668.1"/>
    <property type="molecule type" value="Genomic_DNA"/>
</dbReference>